<feature type="domain" description="SHOCT" evidence="2">
    <location>
        <begin position="53"/>
        <end position="79"/>
    </location>
</feature>
<dbReference type="EMBL" id="CP035503">
    <property type="protein sequence ID" value="QDL36437.1"/>
    <property type="molecule type" value="Genomic_DNA"/>
</dbReference>
<accession>A0A515D7V5</accession>
<keyword evidence="4" id="KW-1185">Reference proteome</keyword>
<dbReference type="KEGG" id="rhf:EUB48_03335"/>
<organism evidence="3 4">
    <name type="scientific">Rhodoferax sediminis</name>
    <dbReference type="NCBI Taxonomy" id="2509614"/>
    <lineage>
        <taxon>Bacteria</taxon>
        <taxon>Pseudomonadati</taxon>
        <taxon>Pseudomonadota</taxon>
        <taxon>Betaproteobacteria</taxon>
        <taxon>Burkholderiales</taxon>
        <taxon>Comamonadaceae</taxon>
        <taxon>Rhodoferax</taxon>
    </lineage>
</organism>
<keyword evidence="1" id="KW-0472">Membrane</keyword>
<reference evidence="3 4" key="1">
    <citation type="submission" date="2019-01" db="EMBL/GenBank/DDBJ databases">
        <title>Genomic insights into a novel species Rhodoferax sp.</title>
        <authorList>
            <person name="Jin L."/>
        </authorList>
    </citation>
    <scope>NUCLEOTIDE SEQUENCE [LARGE SCALE GENOMIC DNA]</scope>
    <source>
        <strain evidence="3 4">CHu59-6-5</strain>
    </source>
</reference>
<evidence type="ECO:0000313" key="3">
    <source>
        <dbReference type="EMBL" id="QDL36437.1"/>
    </source>
</evidence>
<protein>
    <submittedName>
        <fullName evidence="3">SHOCT domain-containing protein</fullName>
    </submittedName>
</protein>
<name>A0A515D7V5_9BURK</name>
<sequence>MWANMMTGQGWGGMGIGMIGMAIFWILVIVLIVVLVGRMLGFSGGRDKRQEKTALDLLQERYAAGEIEREEYQQKKRDLSS</sequence>
<dbReference type="RefSeq" id="WP_142817610.1">
    <property type="nucleotide sequence ID" value="NZ_CP035503.1"/>
</dbReference>
<dbReference type="InterPro" id="IPR018649">
    <property type="entry name" value="SHOCT"/>
</dbReference>
<keyword evidence="1" id="KW-0812">Transmembrane</keyword>
<dbReference type="AlphaFoldDB" id="A0A515D7V5"/>
<evidence type="ECO:0000313" key="4">
    <source>
        <dbReference type="Proteomes" id="UP000316798"/>
    </source>
</evidence>
<dbReference type="OrthoDB" id="1123500at2"/>
<dbReference type="Pfam" id="PF09851">
    <property type="entry name" value="SHOCT"/>
    <property type="match status" value="1"/>
</dbReference>
<gene>
    <name evidence="3" type="ORF">EUB48_03335</name>
</gene>
<dbReference type="Proteomes" id="UP000316798">
    <property type="component" value="Chromosome"/>
</dbReference>
<proteinExistence type="predicted"/>
<feature type="transmembrane region" description="Helical" evidence="1">
    <location>
        <begin position="12"/>
        <end position="36"/>
    </location>
</feature>
<keyword evidence="1" id="KW-1133">Transmembrane helix</keyword>
<evidence type="ECO:0000256" key="1">
    <source>
        <dbReference type="SAM" id="Phobius"/>
    </source>
</evidence>
<evidence type="ECO:0000259" key="2">
    <source>
        <dbReference type="Pfam" id="PF09851"/>
    </source>
</evidence>